<proteinExistence type="predicted"/>
<feature type="transmembrane region" description="Helical" evidence="1">
    <location>
        <begin position="105"/>
        <end position="128"/>
    </location>
</feature>
<sequence>MNLYAAAPGRAFRQILGDLLFLGWIALWAWAATIAHDGVRQLAEPGRATMDVAGDMSAQLRDVESRIAGVPLVGDDLTAPFRGLAQQTDNLGAAGASLVQTVETLALAVGIAVLLIPVLLVAVVHVPLRIRFVRRASAAARAVRTFSSGERAELALELFALRALANQPVAKLAAISPDPIAAWRAGDEAVIRRLAHLELRSLGVRR</sequence>
<feature type="transmembrane region" description="Helical" evidence="1">
    <location>
        <begin position="12"/>
        <end position="31"/>
    </location>
</feature>
<dbReference type="RefSeq" id="WP_344100893.1">
    <property type="nucleotide sequence ID" value="NZ_BAAANL010000002.1"/>
</dbReference>
<dbReference type="Proteomes" id="UP001501094">
    <property type="component" value="Unassembled WGS sequence"/>
</dbReference>
<evidence type="ECO:0000313" key="3">
    <source>
        <dbReference type="Proteomes" id="UP001501094"/>
    </source>
</evidence>
<protein>
    <recommendedName>
        <fullName evidence="4">Transmembrane protein</fullName>
    </recommendedName>
</protein>
<accession>A0ABN2N8E9</accession>
<name>A0ABN2N8E9_9MICO</name>
<evidence type="ECO:0000313" key="2">
    <source>
        <dbReference type="EMBL" id="GAA1857493.1"/>
    </source>
</evidence>
<evidence type="ECO:0000256" key="1">
    <source>
        <dbReference type="SAM" id="Phobius"/>
    </source>
</evidence>
<evidence type="ECO:0008006" key="4">
    <source>
        <dbReference type="Google" id="ProtNLM"/>
    </source>
</evidence>
<gene>
    <name evidence="2" type="ORF">GCM10009751_13610</name>
</gene>
<keyword evidence="3" id="KW-1185">Reference proteome</keyword>
<comment type="caution">
    <text evidence="2">The sequence shown here is derived from an EMBL/GenBank/DDBJ whole genome shotgun (WGS) entry which is preliminary data.</text>
</comment>
<keyword evidence="1" id="KW-0472">Membrane</keyword>
<dbReference type="EMBL" id="BAAANL010000002">
    <property type="protein sequence ID" value="GAA1857493.1"/>
    <property type="molecule type" value="Genomic_DNA"/>
</dbReference>
<keyword evidence="1" id="KW-1133">Transmembrane helix</keyword>
<organism evidence="2 3">
    <name type="scientific">Myceligenerans crystallogenes</name>
    <dbReference type="NCBI Taxonomy" id="316335"/>
    <lineage>
        <taxon>Bacteria</taxon>
        <taxon>Bacillati</taxon>
        <taxon>Actinomycetota</taxon>
        <taxon>Actinomycetes</taxon>
        <taxon>Micrococcales</taxon>
        <taxon>Promicromonosporaceae</taxon>
        <taxon>Myceligenerans</taxon>
    </lineage>
</organism>
<reference evidence="2 3" key="1">
    <citation type="journal article" date="2019" name="Int. J. Syst. Evol. Microbiol.">
        <title>The Global Catalogue of Microorganisms (GCM) 10K type strain sequencing project: providing services to taxonomists for standard genome sequencing and annotation.</title>
        <authorList>
            <consortium name="The Broad Institute Genomics Platform"/>
            <consortium name="The Broad Institute Genome Sequencing Center for Infectious Disease"/>
            <person name="Wu L."/>
            <person name="Ma J."/>
        </authorList>
    </citation>
    <scope>NUCLEOTIDE SEQUENCE [LARGE SCALE GENOMIC DNA]</scope>
    <source>
        <strain evidence="2 3">JCM 14326</strain>
    </source>
</reference>
<keyword evidence="1" id="KW-0812">Transmembrane</keyword>